<proteinExistence type="inferred from homology"/>
<dbReference type="GO" id="GO:0005886">
    <property type="term" value="C:plasma membrane"/>
    <property type="evidence" value="ECO:0007669"/>
    <property type="project" value="UniProtKB-SubCell"/>
</dbReference>
<sequence length="201" mass="21847">MTWDVLNIIGTIAFALSGAFVAIEEKYDLLGIYVLGLVTAFGGGVIRNLLIGVPVTTLWEQELLLKLALLAMTIVFLLPASLLSSWKRLLIFFDAIGLAAFAVQGALHAKAMNLPISAIMIAAMLTGIGGGIIRDILAGRKPLVLREETYAIWAILAGFLIGIEVVNSSNSLHLYLLALLVICLRLLAVKYNWRLPRRSFS</sequence>
<evidence type="ECO:0000256" key="3">
    <source>
        <dbReference type="ARBA" id="ARBA00022475"/>
    </source>
</evidence>
<evidence type="ECO:0000259" key="8">
    <source>
        <dbReference type="Pfam" id="PF03458"/>
    </source>
</evidence>
<feature type="transmembrane region" description="Helical" evidence="7">
    <location>
        <begin position="30"/>
        <end position="51"/>
    </location>
</feature>
<evidence type="ECO:0000313" key="9">
    <source>
        <dbReference type="EMBL" id="OZM56145.1"/>
    </source>
</evidence>
<reference evidence="9 10" key="2">
    <citation type="submission" date="2017-09" db="EMBL/GenBank/DDBJ databases">
        <title>Bacillus patelloidae sp. nov., isolated from the intestinal tract of a marine limpet.</title>
        <authorList>
            <person name="Liu R."/>
            <person name="Dong C."/>
            <person name="Shao Z."/>
        </authorList>
    </citation>
    <scope>NUCLEOTIDE SEQUENCE [LARGE SCALE GENOMIC DNA]</scope>
    <source>
        <strain evidence="9 10">SA5d-4</strain>
    </source>
</reference>
<keyword evidence="3" id="KW-1003">Cell membrane</keyword>
<feature type="domain" description="Glycine transporter" evidence="8">
    <location>
        <begin position="5"/>
        <end position="78"/>
    </location>
</feature>
<feature type="transmembrane region" description="Helical" evidence="7">
    <location>
        <begin position="172"/>
        <end position="193"/>
    </location>
</feature>
<comment type="similarity">
    <text evidence="2">Belongs to the UPF0126 family.</text>
</comment>
<evidence type="ECO:0000256" key="4">
    <source>
        <dbReference type="ARBA" id="ARBA00022692"/>
    </source>
</evidence>
<feature type="transmembrane region" description="Helical" evidence="7">
    <location>
        <begin position="63"/>
        <end position="82"/>
    </location>
</feature>
<evidence type="ECO:0000256" key="1">
    <source>
        <dbReference type="ARBA" id="ARBA00004651"/>
    </source>
</evidence>
<dbReference type="PANTHER" id="PTHR30506:SF3">
    <property type="entry name" value="UPF0126 INNER MEMBRANE PROTEIN YADS-RELATED"/>
    <property type="match status" value="1"/>
</dbReference>
<evidence type="ECO:0000256" key="2">
    <source>
        <dbReference type="ARBA" id="ARBA00008193"/>
    </source>
</evidence>
<evidence type="ECO:0000313" key="10">
    <source>
        <dbReference type="Proteomes" id="UP000217083"/>
    </source>
</evidence>
<gene>
    <name evidence="9" type="ORF">CIB95_13640</name>
</gene>
<protein>
    <recommendedName>
        <fullName evidence="8">Glycine transporter domain-containing protein</fullName>
    </recommendedName>
</protein>
<evidence type="ECO:0000256" key="5">
    <source>
        <dbReference type="ARBA" id="ARBA00022989"/>
    </source>
</evidence>
<keyword evidence="4 7" id="KW-0812">Transmembrane</keyword>
<dbReference type="Pfam" id="PF03458">
    <property type="entry name" value="Gly_transporter"/>
    <property type="match status" value="2"/>
</dbReference>
<keyword evidence="6 7" id="KW-0472">Membrane</keyword>
<accession>A0A263BR08</accession>
<dbReference type="AlphaFoldDB" id="A0A263BR08"/>
<dbReference type="Proteomes" id="UP000217083">
    <property type="component" value="Unassembled WGS sequence"/>
</dbReference>
<feature type="transmembrane region" description="Helical" evidence="7">
    <location>
        <begin position="6"/>
        <end position="23"/>
    </location>
</feature>
<organism evidence="9 10">
    <name type="scientific">Lottiidibacillus patelloidae</name>
    <dbReference type="NCBI Taxonomy" id="2670334"/>
    <lineage>
        <taxon>Bacteria</taxon>
        <taxon>Bacillati</taxon>
        <taxon>Bacillota</taxon>
        <taxon>Bacilli</taxon>
        <taxon>Bacillales</taxon>
        <taxon>Bacillaceae</taxon>
        <taxon>Lottiidibacillus</taxon>
    </lineage>
</organism>
<keyword evidence="5 7" id="KW-1133">Transmembrane helix</keyword>
<feature type="domain" description="Glycine transporter" evidence="8">
    <location>
        <begin position="92"/>
        <end position="160"/>
    </location>
</feature>
<evidence type="ECO:0000256" key="6">
    <source>
        <dbReference type="ARBA" id="ARBA00023136"/>
    </source>
</evidence>
<feature type="transmembrane region" description="Helical" evidence="7">
    <location>
        <begin position="114"/>
        <end position="137"/>
    </location>
</feature>
<evidence type="ECO:0000256" key="7">
    <source>
        <dbReference type="SAM" id="Phobius"/>
    </source>
</evidence>
<feature type="transmembrane region" description="Helical" evidence="7">
    <location>
        <begin position="149"/>
        <end position="166"/>
    </location>
</feature>
<comment type="subcellular location">
    <subcellularLocation>
        <location evidence="1">Cell membrane</location>
        <topology evidence="1">Multi-pass membrane protein</topology>
    </subcellularLocation>
</comment>
<comment type="caution">
    <text evidence="9">The sequence shown here is derived from an EMBL/GenBank/DDBJ whole genome shotgun (WGS) entry which is preliminary data.</text>
</comment>
<reference evidence="10" key="1">
    <citation type="submission" date="2017-08" db="EMBL/GenBank/DDBJ databases">
        <authorList>
            <person name="Huang Z."/>
        </authorList>
    </citation>
    <scope>NUCLEOTIDE SEQUENCE [LARGE SCALE GENOMIC DNA]</scope>
    <source>
        <strain evidence="10">SA5d-4</strain>
    </source>
</reference>
<dbReference type="EMBL" id="NPIA01000008">
    <property type="protein sequence ID" value="OZM56145.1"/>
    <property type="molecule type" value="Genomic_DNA"/>
</dbReference>
<dbReference type="InterPro" id="IPR005115">
    <property type="entry name" value="Gly_transporter"/>
</dbReference>
<keyword evidence="10" id="KW-1185">Reference proteome</keyword>
<dbReference type="RefSeq" id="WP_094926061.1">
    <property type="nucleotide sequence ID" value="NZ_NPIA01000008.1"/>
</dbReference>
<name>A0A263BR08_9BACI</name>
<dbReference type="PANTHER" id="PTHR30506">
    <property type="entry name" value="INNER MEMBRANE PROTEIN"/>
    <property type="match status" value="1"/>
</dbReference>